<evidence type="ECO:0000313" key="1">
    <source>
        <dbReference type="EMBL" id="PWS26463.1"/>
    </source>
</evidence>
<comment type="caution">
    <text evidence="1">The sequence shown here is derived from an EMBL/GenBank/DDBJ whole genome shotgun (WGS) entry which is preliminary data.</text>
</comment>
<evidence type="ECO:0008006" key="3">
    <source>
        <dbReference type="Google" id="ProtNLM"/>
    </source>
</evidence>
<gene>
    <name evidence="1" type="ORF">DHW03_16935</name>
</gene>
<dbReference type="OrthoDB" id="871343at2"/>
<dbReference type="InterPro" id="IPR043129">
    <property type="entry name" value="ATPase_NBD"/>
</dbReference>
<dbReference type="Gene3D" id="3.30.420.40">
    <property type="match status" value="2"/>
</dbReference>
<name>A0A317EKS6_9SPHI</name>
<dbReference type="AlphaFoldDB" id="A0A317EKS6"/>
<dbReference type="EMBL" id="QGNZ01000004">
    <property type="protein sequence ID" value="PWS26463.1"/>
    <property type="molecule type" value="Genomic_DNA"/>
</dbReference>
<sequence>MIAVVYSGSRTAFWKLTQNGKVVAHCNTTGINPCFVDAKTILQILNKKVVLVNNAENIKKIYFFAAGASSADRKEALSNTLSSFFRYSKIIVENDLFGAAKAACFDKTGIVGMLGSGANCAYFDGKKPINNNFGLGYILGDEGSSNYFGKVLLKDFLSKKLPKDLETKFITNYNLDRPQILERIYNKPQANIFLTSFFDFFTQNSQHEYITKLIDEGFEKYFEIYVLPMVAKYKNEDIHIVGKVAAELEDRLLLTAKKYNLEIKTIIKEPILNLLKHYIN</sequence>
<dbReference type="SUPFAM" id="SSF53067">
    <property type="entry name" value="Actin-like ATPase domain"/>
    <property type="match status" value="2"/>
</dbReference>
<dbReference type="RefSeq" id="WP_109927028.1">
    <property type="nucleotide sequence ID" value="NZ_QGNZ01000004.1"/>
</dbReference>
<proteinExistence type="predicted"/>
<dbReference type="Gene3D" id="1.10.720.160">
    <property type="match status" value="1"/>
</dbReference>
<keyword evidence="2" id="KW-1185">Reference proteome</keyword>
<reference evidence="1 2" key="1">
    <citation type="submission" date="2018-05" db="EMBL/GenBank/DDBJ databases">
        <title>Pedobacter paludis sp. nov., isolated from wetland soil.</title>
        <authorList>
            <person name="Zhang Y."/>
            <person name="Wang G."/>
        </authorList>
    </citation>
    <scope>NUCLEOTIDE SEQUENCE [LARGE SCALE GENOMIC DNA]</scope>
    <source>
        <strain evidence="1 2">KCTC22721</strain>
    </source>
</reference>
<protein>
    <recommendedName>
        <fullName evidence="3">N-acetylglucosamine kinase</fullName>
    </recommendedName>
</protein>
<evidence type="ECO:0000313" key="2">
    <source>
        <dbReference type="Proteomes" id="UP000245379"/>
    </source>
</evidence>
<dbReference type="Proteomes" id="UP000245379">
    <property type="component" value="Unassembled WGS sequence"/>
</dbReference>
<accession>A0A317EKS6</accession>
<organism evidence="1 2">
    <name type="scientific">Pedobacter yonginense</name>
    <dbReference type="NCBI Taxonomy" id="651869"/>
    <lineage>
        <taxon>Bacteria</taxon>
        <taxon>Pseudomonadati</taxon>
        <taxon>Bacteroidota</taxon>
        <taxon>Sphingobacteriia</taxon>
        <taxon>Sphingobacteriales</taxon>
        <taxon>Sphingobacteriaceae</taxon>
        <taxon>Pedobacter</taxon>
    </lineage>
</organism>